<protein>
    <submittedName>
        <fullName evidence="2">Uncharacterized protein</fullName>
    </submittedName>
</protein>
<organism evidence="2 3">
    <name type="scientific">Reyranella soli</name>
    <dbReference type="NCBI Taxonomy" id="1230389"/>
    <lineage>
        <taxon>Bacteria</taxon>
        <taxon>Pseudomonadati</taxon>
        <taxon>Pseudomonadota</taxon>
        <taxon>Alphaproteobacteria</taxon>
        <taxon>Hyphomicrobiales</taxon>
        <taxon>Reyranellaceae</taxon>
        <taxon>Reyranella</taxon>
    </lineage>
</organism>
<sequence length="87" mass="9808">MNWIIGTLLVLFAVAGGGLAWWKGTRDLASPPGRYDRPIGVGRREYERQLQLRYRRRRILLTVAGIVGGAVGGFAFLLVAAIRHWFR</sequence>
<reference evidence="2 3" key="1">
    <citation type="submission" date="2019-07" db="EMBL/GenBank/DDBJ databases">
        <title>Whole genome shotgun sequence of Reyranella soli NBRC 108950.</title>
        <authorList>
            <person name="Hosoyama A."/>
            <person name="Uohara A."/>
            <person name="Ohji S."/>
            <person name="Ichikawa N."/>
        </authorList>
    </citation>
    <scope>NUCLEOTIDE SEQUENCE [LARGE SCALE GENOMIC DNA]</scope>
    <source>
        <strain evidence="2 3">NBRC 108950</strain>
    </source>
</reference>
<dbReference type="EMBL" id="BKAJ01000103">
    <property type="protein sequence ID" value="GEP58562.1"/>
    <property type="molecule type" value="Genomic_DNA"/>
</dbReference>
<evidence type="ECO:0000313" key="2">
    <source>
        <dbReference type="EMBL" id="GEP58562.1"/>
    </source>
</evidence>
<gene>
    <name evidence="2" type="ORF">RSO01_57280</name>
</gene>
<proteinExistence type="predicted"/>
<evidence type="ECO:0000256" key="1">
    <source>
        <dbReference type="SAM" id="Phobius"/>
    </source>
</evidence>
<dbReference type="Proteomes" id="UP000321058">
    <property type="component" value="Unassembled WGS sequence"/>
</dbReference>
<accession>A0A512NI17</accession>
<evidence type="ECO:0000313" key="3">
    <source>
        <dbReference type="Proteomes" id="UP000321058"/>
    </source>
</evidence>
<keyword evidence="3" id="KW-1185">Reference proteome</keyword>
<dbReference type="AlphaFoldDB" id="A0A512NI17"/>
<dbReference type="RefSeq" id="WP_147153921.1">
    <property type="nucleotide sequence ID" value="NZ_BKAJ01000103.1"/>
</dbReference>
<comment type="caution">
    <text evidence="2">The sequence shown here is derived from an EMBL/GenBank/DDBJ whole genome shotgun (WGS) entry which is preliminary data.</text>
</comment>
<keyword evidence="1" id="KW-1133">Transmembrane helix</keyword>
<keyword evidence="1" id="KW-0472">Membrane</keyword>
<feature type="transmembrane region" description="Helical" evidence="1">
    <location>
        <begin position="59"/>
        <end position="82"/>
    </location>
</feature>
<keyword evidence="1" id="KW-0812">Transmembrane</keyword>
<name>A0A512NI17_9HYPH</name>